<reference evidence="1 2" key="1">
    <citation type="journal article" date="2020" name="Cell">
        <title>Large-Scale Comparative Analyses of Tick Genomes Elucidate Their Genetic Diversity and Vector Capacities.</title>
        <authorList>
            <consortium name="Tick Genome and Microbiome Consortium (TIGMIC)"/>
            <person name="Jia N."/>
            <person name="Wang J."/>
            <person name="Shi W."/>
            <person name="Du L."/>
            <person name="Sun Y."/>
            <person name="Zhan W."/>
            <person name="Jiang J.F."/>
            <person name="Wang Q."/>
            <person name="Zhang B."/>
            <person name="Ji P."/>
            <person name="Bell-Sakyi L."/>
            <person name="Cui X.M."/>
            <person name="Yuan T.T."/>
            <person name="Jiang B.G."/>
            <person name="Yang W.F."/>
            <person name="Lam T.T."/>
            <person name="Chang Q.C."/>
            <person name="Ding S.J."/>
            <person name="Wang X.J."/>
            <person name="Zhu J.G."/>
            <person name="Ruan X.D."/>
            <person name="Zhao L."/>
            <person name="Wei J.T."/>
            <person name="Ye R.Z."/>
            <person name="Que T.C."/>
            <person name="Du C.H."/>
            <person name="Zhou Y.H."/>
            <person name="Cheng J.X."/>
            <person name="Dai P.F."/>
            <person name="Guo W.B."/>
            <person name="Han X.H."/>
            <person name="Huang E.J."/>
            <person name="Li L.F."/>
            <person name="Wei W."/>
            <person name="Gao Y.C."/>
            <person name="Liu J.Z."/>
            <person name="Shao H.Z."/>
            <person name="Wang X."/>
            <person name="Wang C.C."/>
            <person name="Yang T.C."/>
            <person name="Huo Q.B."/>
            <person name="Li W."/>
            <person name="Chen H.Y."/>
            <person name="Chen S.E."/>
            <person name="Zhou L.G."/>
            <person name="Ni X.B."/>
            <person name="Tian J.H."/>
            <person name="Sheng Y."/>
            <person name="Liu T."/>
            <person name="Pan Y.S."/>
            <person name="Xia L.Y."/>
            <person name="Li J."/>
            <person name="Zhao F."/>
            <person name="Cao W.C."/>
        </authorList>
    </citation>
    <scope>NUCLEOTIDE SEQUENCE [LARGE SCALE GENOMIC DNA]</scope>
    <source>
        <strain evidence="1">Iper-2018</strain>
    </source>
</reference>
<organism evidence="1 2">
    <name type="scientific">Ixodes persulcatus</name>
    <name type="common">Taiga tick</name>
    <dbReference type="NCBI Taxonomy" id="34615"/>
    <lineage>
        <taxon>Eukaryota</taxon>
        <taxon>Metazoa</taxon>
        <taxon>Ecdysozoa</taxon>
        <taxon>Arthropoda</taxon>
        <taxon>Chelicerata</taxon>
        <taxon>Arachnida</taxon>
        <taxon>Acari</taxon>
        <taxon>Parasitiformes</taxon>
        <taxon>Ixodida</taxon>
        <taxon>Ixodoidea</taxon>
        <taxon>Ixodidae</taxon>
        <taxon>Ixodinae</taxon>
        <taxon>Ixodes</taxon>
    </lineage>
</organism>
<accession>A0AC60PUX3</accession>
<comment type="caution">
    <text evidence="1">The sequence shown here is derived from an EMBL/GenBank/DDBJ whole genome shotgun (WGS) entry which is preliminary data.</text>
</comment>
<dbReference type="Proteomes" id="UP000805193">
    <property type="component" value="Unassembled WGS sequence"/>
</dbReference>
<gene>
    <name evidence="1" type="ORF">HPB47_028357</name>
</gene>
<proteinExistence type="predicted"/>
<dbReference type="EMBL" id="JABSTQ010009975">
    <property type="protein sequence ID" value="KAG0424420.1"/>
    <property type="molecule type" value="Genomic_DNA"/>
</dbReference>
<evidence type="ECO:0000313" key="1">
    <source>
        <dbReference type="EMBL" id="KAG0424420.1"/>
    </source>
</evidence>
<protein>
    <submittedName>
        <fullName evidence="1">Uncharacterized protein</fullName>
    </submittedName>
</protein>
<evidence type="ECO:0000313" key="2">
    <source>
        <dbReference type="Proteomes" id="UP000805193"/>
    </source>
</evidence>
<keyword evidence="2" id="KW-1185">Reference proteome</keyword>
<sequence>MNMALNSKLNIEEYFSQKPYYSSTTTESLCRPDLPFTRQIVLDLLDKVQCTSLRSGHQLYTDRFHTSPQLAEVLLSWDVLLTGSVMTNRRHMPQLLNKRKKGDVAAFRRSDSYVALVWQNMCQVTVLSSAQSLDKARDKNISAWPSCDYMENTGAVDRADHYCASYAFSRKSLKWRRKLFFRVFGISNVNSVLLMQMQQATQGLKGQGHLPYRRKPIEQPVGDSQAQPEDKLDGRHTRATRMHRQGLHSMRPDHPTTEAKSLAEMSVATSALRRASCYSRRQDAGGREIFQPSHLQHERSTFVNTLASTELRACTCDQSTV</sequence>
<name>A0AC60PUX3_IXOPE</name>